<accession>A0A2U1IUL6</accession>
<dbReference type="InterPro" id="IPR004860">
    <property type="entry name" value="LAGLIDADG_dom"/>
</dbReference>
<reference evidence="2 4" key="1">
    <citation type="journal article" date="2018" name="MBio">
        <title>Comparative Genomics Reveals the Core Gene Toolbox for the Fungus-Insect Symbiosis.</title>
        <authorList>
            <person name="Wang Y."/>
            <person name="Stata M."/>
            <person name="Wang W."/>
            <person name="Stajich J.E."/>
            <person name="White M.M."/>
            <person name="Moncalvo J.M."/>
        </authorList>
    </citation>
    <scope>NUCLEOTIDE SEQUENCE [LARGE SCALE GENOMIC DNA]</scope>
    <source>
        <strain evidence="2 4">AUS-126-30</strain>
    </source>
</reference>
<dbReference type="PANTHER" id="PTHR37520">
    <property type="entry name" value="INTRON-ENCODED DNA ENDONUCLEASE AI2A-RELATED"/>
    <property type="match status" value="1"/>
</dbReference>
<dbReference type="AlphaFoldDB" id="A0A2U1IUL6"/>
<sequence>MTAGEAAIKDRKDIDYIEQFWVGLFEGDDIYGWSTILFNNIKYSKLIQSAGNYKGSSETICQLSNNNLPDDNFISWFAGVIDGDGNFDIREESGKIKLKSVRIKLHDRDVRILTRIRDKLHIGRIKKINGKPYSLYIVSTMVEMKIIINMINGQIRLKVESFRKSCSYFGIEFKESNYKLKPFDNYFAGLIDTDGSIVFNYPSNRIECNLEIKDNEYSSRLNLDDVIPNYKPAIMLRTKIITGIEGKTYKSITFKYQTVGGMMHLYNAFLKMRLYSDMKFYRVMKIKGFMEVRSYSKFPKGTPQFKKYADFLIDWIKYMNPLWEKVPFVSKIR</sequence>
<feature type="domain" description="Homing endonuclease LAGLIDADG" evidence="1">
    <location>
        <begin position="78"/>
        <end position="153"/>
    </location>
</feature>
<gene>
    <name evidence="3" type="ORF">BB558_007594</name>
    <name evidence="2" type="ORF">BB558_007615</name>
</gene>
<dbReference type="Gene3D" id="3.10.28.10">
    <property type="entry name" value="Homing endonucleases"/>
    <property type="match status" value="1"/>
</dbReference>
<evidence type="ECO:0000313" key="3">
    <source>
        <dbReference type="EMBL" id="PVZ96514.1"/>
    </source>
</evidence>
<name>A0A2U1IUL6_SMIAN</name>
<organism evidence="2 4">
    <name type="scientific">Smittium angustum</name>
    <dbReference type="NCBI Taxonomy" id="133377"/>
    <lineage>
        <taxon>Eukaryota</taxon>
        <taxon>Fungi</taxon>
        <taxon>Fungi incertae sedis</taxon>
        <taxon>Zoopagomycota</taxon>
        <taxon>Kickxellomycotina</taxon>
        <taxon>Harpellomycetes</taxon>
        <taxon>Harpellales</taxon>
        <taxon>Legeriomycetaceae</taxon>
        <taxon>Smittium</taxon>
    </lineage>
</organism>
<evidence type="ECO:0000259" key="1">
    <source>
        <dbReference type="Pfam" id="PF00961"/>
    </source>
</evidence>
<dbReference type="GO" id="GO:0004519">
    <property type="term" value="F:endonuclease activity"/>
    <property type="evidence" value="ECO:0007669"/>
    <property type="project" value="InterPro"/>
</dbReference>
<evidence type="ECO:0000313" key="2">
    <source>
        <dbReference type="EMBL" id="PVZ96505.1"/>
    </source>
</evidence>
<proteinExistence type="predicted"/>
<evidence type="ECO:0000313" key="4">
    <source>
        <dbReference type="Proteomes" id="UP000245591"/>
    </source>
</evidence>
<dbReference type="EMBL" id="MBFU01001271">
    <property type="protein sequence ID" value="PVZ96514.1"/>
    <property type="molecule type" value="Genomic_DNA"/>
</dbReference>
<dbReference type="PANTHER" id="PTHR37520:SF1">
    <property type="entry name" value="INTRON-ENCODED DNA ENDONUCLEASE AI2A-RELATED"/>
    <property type="match status" value="1"/>
</dbReference>
<protein>
    <recommendedName>
        <fullName evidence="1">Homing endonuclease LAGLIDADG domain-containing protein</fullName>
    </recommendedName>
</protein>
<dbReference type="Pfam" id="PF00961">
    <property type="entry name" value="LAGLIDADG_1"/>
    <property type="match status" value="1"/>
</dbReference>
<comment type="caution">
    <text evidence="2">The sequence shown here is derived from an EMBL/GenBank/DDBJ whole genome shotgun (WGS) entry which is preliminary data.</text>
</comment>
<dbReference type="InterPro" id="IPR027434">
    <property type="entry name" value="Homing_endonucl"/>
</dbReference>
<dbReference type="EMBL" id="MBFU01001271">
    <property type="protein sequence ID" value="PVZ96505.1"/>
    <property type="molecule type" value="Genomic_DNA"/>
</dbReference>
<dbReference type="Proteomes" id="UP000245591">
    <property type="component" value="Unassembled WGS sequence"/>
</dbReference>
<keyword evidence="4" id="KW-1185">Reference proteome</keyword>
<dbReference type="SUPFAM" id="SSF55608">
    <property type="entry name" value="Homing endonucleases"/>
    <property type="match status" value="1"/>
</dbReference>